<keyword evidence="1" id="KW-0812">Transmembrane</keyword>
<evidence type="ECO:0000313" key="2">
    <source>
        <dbReference type="EMBL" id="ROR28703.1"/>
    </source>
</evidence>
<proteinExistence type="predicted"/>
<keyword evidence="3" id="KW-1185">Reference proteome</keyword>
<name>A0A3N1XPV8_9FIRM</name>
<comment type="caution">
    <text evidence="2">The sequence shown here is derived from an EMBL/GenBank/DDBJ whole genome shotgun (WGS) entry which is preliminary data.</text>
</comment>
<dbReference type="PANTHER" id="PTHR35007">
    <property type="entry name" value="INTEGRAL MEMBRANE PROTEIN-RELATED"/>
    <property type="match status" value="1"/>
</dbReference>
<dbReference type="EMBL" id="RJVG01000004">
    <property type="protein sequence ID" value="ROR28703.1"/>
    <property type="molecule type" value="Genomic_DNA"/>
</dbReference>
<dbReference type="OrthoDB" id="9796142at2"/>
<accession>A0A3N1XPV8</accession>
<gene>
    <name evidence="2" type="ORF">EDD66_104291</name>
</gene>
<feature type="transmembrane region" description="Helical" evidence="1">
    <location>
        <begin position="255"/>
        <end position="277"/>
    </location>
</feature>
<evidence type="ECO:0000256" key="1">
    <source>
        <dbReference type="SAM" id="Phobius"/>
    </source>
</evidence>
<feature type="transmembrane region" description="Helical" evidence="1">
    <location>
        <begin position="38"/>
        <end position="59"/>
    </location>
</feature>
<feature type="transmembrane region" description="Helical" evidence="1">
    <location>
        <begin position="71"/>
        <end position="91"/>
    </location>
</feature>
<keyword evidence="1" id="KW-1133">Transmembrane helix</keyword>
<sequence>MAKKQKKKKELEPQYFTSATNIKTLNYGVYYMSLLEKVLYFSMAFLIGAGVGYLFYGGIGANEFGEPTKLTYILNTIICTITGLVAGKLFLPARNIQILKKRKNQLKMQFRALLDTLSTSIGSGKTVSDAFREAQNDMKIIYSEDAYIVKELEVINSGVNNNLNVEIMLLDFGKRSHLPDIESFANVFETCYRKGGDIKDVIRSTQQILNEKLEIELEIETLVTSNKTEQSIMTFMPVILVGIIKGMSPEFGSNFASGAGIISTTIAVAMFIAAYFIGKEVLDIKI</sequence>
<dbReference type="AlphaFoldDB" id="A0A3N1XPV8"/>
<organism evidence="2 3">
    <name type="scientific">Mobilisporobacter senegalensis</name>
    <dbReference type="NCBI Taxonomy" id="1329262"/>
    <lineage>
        <taxon>Bacteria</taxon>
        <taxon>Bacillati</taxon>
        <taxon>Bacillota</taxon>
        <taxon>Clostridia</taxon>
        <taxon>Lachnospirales</taxon>
        <taxon>Lachnospiraceae</taxon>
        <taxon>Mobilisporobacter</taxon>
    </lineage>
</organism>
<reference evidence="2 3" key="1">
    <citation type="submission" date="2018-11" db="EMBL/GenBank/DDBJ databases">
        <title>Genomic Encyclopedia of Type Strains, Phase IV (KMG-IV): sequencing the most valuable type-strain genomes for metagenomic binning, comparative biology and taxonomic classification.</title>
        <authorList>
            <person name="Goeker M."/>
        </authorList>
    </citation>
    <scope>NUCLEOTIDE SEQUENCE [LARGE SCALE GENOMIC DNA]</scope>
    <source>
        <strain evidence="2 3">DSM 26537</strain>
    </source>
</reference>
<dbReference type="PANTHER" id="PTHR35007:SF1">
    <property type="entry name" value="PILUS ASSEMBLY PROTEIN"/>
    <property type="match status" value="1"/>
</dbReference>
<protein>
    <submittedName>
        <fullName evidence="2">Type II secretion system protein F (GspF)</fullName>
    </submittedName>
</protein>
<dbReference type="Proteomes" id="UP000273083">
    <property type="component" value="Unassembled WGS sequence"/>
</dbReference>
<evidence type="ECO:0000313" key="3">
    <source>
        <dbReference type="Proteomes" id="UP000273083"/>
    </source>
</evidence>
<keyword evidence="1" id="KW-0472">Membrane</keyword>
<dbReference type="RefSeq" id="WP_123609200.1">
    <property type="nucleotide sequence ID" value="NZ_RJVG01000004.1"/>
</dbReference>